<feature type="chain" id="PRO_5045044421" description="Survival protein SurE-like phosphatase/nucleotidase domain-containing protein" evidence="5">
    <location>
        <begin position="22"/>
        <end position="307"/>
    </location>
</feature>
<feature type="signal peptide" evidence="5">
    <location>
        <begin position="1"/>
        <end position="21"/>
    </location>
</feature>
<feature type="region of interest" description="Disordered" evidence="4">
    <location>
        <begin position="56"/>
        <end position="96"/>
    </location>
</feature>
<evidence type="ECO:0000313" key="8">
    <source>
        <dbReference type="Proteomes" id="UP001498398"/>
    </source>
</evidence>
<evidence type="ECO:0000259" key="6">
    <source>
        <dbReference type="Pfam" id="PF01975"/>
    </source>
</evidence>
<dbReference type="InterPro" id="IPR030048">
    <property type="entry name" value="SurE"/>
</dbReference>
<dbReference type="Gene3D" id="3.40.1210.10">
    <property type="entry name" value="Survival protein SurE-like phosphatase/nucleotidase"/>
    <property type="match status" value="1"/>
</dbReference>
<accession>A0ABR1IVE6</accession>
<dbReference type="Pfam" id="PF01975">
    <property type="entry name" value="SurE"/>
    <property type="match status" value="1"/>
</dbReference>
<protein>
    <recommendedName>
        <fullName evidence="6">Survival protein SurE-like phosphatase/nucleotidase domain-containing protein</fullName>
    </recommendedName>
</protein>
<gene>
    <name evidence="7" type="ORF">VKT23_017257</name>
</gene>
<dbReference type="Proteomes" id="UP001498398">
    <property type="component" value="Unassembled WGS sequence"/>
</dbReference>
<feature type="domain" description="Survival protein SurE-like phosphatase/nucleotidase" evidence="6">
    <location>
        <begin position="25"/>
        <end position="229"/>
    </location>
</feature>
<evidence type="ECO:0000256" key="4">
    <source>
        <dbReference type="SAM" id="MobiDB-lite"/>
    </source>
</evidence>
<sequence>MITVTFVLSLLAILCFGNAKAQNLVLTNDDGWATAMIRAQFNSLEDAGYEVILSAPADNQSGTGSQSAPPQPLTDPCQFDTCPAGSPAEGSDANDPRINYVNSFPVDAVRFGIQTLSPQIFGGPPDLVVSGPNIGNNLAILSGSGTVGAASEAALEGIPSVAFSASSDSLDSVSFTTLTSDPDSTDSIAAGIYAALSTKFVNTLLSSPERPILPAHTSINVNYPAIDGCSSPDDFKFIFTRLLPNFGQQDDVETCDTDRLPWELLTVALPGCFATVSVFDARTKLDVNAATQQAVLDRVGSLLSCLP</sequence>
<dbReference type="InterPro" id="IPR036523">
    <property type="entry name" value="SurE-like_sf"/>
</dbReference>
<dbReference type="InterPro" id="IPR002828">
    <property type="entry name" value="SurE-like_Pase/nucleotidase"/>
</dbReference>
<dbReference type="SUPFAM" id="SSF64167">
    <property type="entry name" value="SurE-like"/>
    <property type="match status" value="1"/>
</dbReference>
<evidence type="ECO:0000256" key="1">
    <source>
        <dbReference type="ARBA" id="ARBA00011062"/>
    </source>
</evidence>
<dbReference type="PANTHER" id="PTHR30457">
    <property type="entry name" value="5'-NUCLEOTIDASE SURE"/>
    <property type="match status" value="1"/>
</dbReference>
<feature type="compositionally biased region" description="Polar residues" evidence="4">
    <location>
        <begin position="57"/>
        <end position="68"/>
    </location>
</feature>
<evidence type="ECO:0000256" key="5">
    <source>
        <dbReference type="SAM" id="SignalP"/>
    </source>
</evidence>
<dbReference type="EMBL" id="JBANRG010000070">
    <property type="protein sequence ID" value="KAK7440004.1"/>
    <property type="molecule type" value="Genomic_DNA"/>
</dbReference>
<keyword evidence="2" id="KW-0479">Metal-binding</keyword>
<evidence type="ECO:0000256" key="3">
    <source>
        <dbReference type="ARBA" id="ARBA00022801"/>
    </source>
</evidence>
<keyword evidence="5" id="KW-0732">Signal</keyword>
<name>A0ABR1IVE6_9AGAR</name>
<reference evidence="7 8" key="1">
    <citation type="submission" date="2024-01" db="EMBL/GenBank/DDBJ databases">
        <title>A draft genome for the cacao thread blight pathogen Marasmiellus scandens.</title>
        <authorList>
            <person name="Baruah I.K."/>
            <person name="Leung J."/>
            <person name="Bukari Y."/>
            <person name="Amoako-Attah I."/>
            <person name="Meinhardt L.W."/>
            <person name="Bailey B.A."/>
            <person name="Cohen S.P."/>
        </authorList>
    </citation>
    <scope>NUCLEOTIDE SEQUENCE [LARGE SCALE GENOMIC DNA]</scope>
    <source>
        <strain evidence="7 8">GH-19</strain>
    </source>
</reference>
<evidence type="ECO:0000313" key="7">
    <source>
        <dbReference type="EMBL" id="KAK7440004.1"/>
    </source>
</evidence>
<keyword evidence="8" id="KW-1185">Reference proteome</keyword>
<proteinExistence type="inferred from homology"/>
<organism evidence="7 8">
    <name type="scientific">Marasmiellus scandens</name>
    <dbReference type="NCBI Taxonomy" id="2682957"/>
    <lineage>
        <taxon>Eukaryota</taxon>
        <taxon>Fungi</taxon>
        <taxon>Dikarya</taxon>
        <taxon>Basidiomycota</taxon>
        <taxon>Agaricomycotina</taxon>
        <taxon>Agaricomycetes</taxon>
        <taxon>Agaricomycetidae</taxon>
        <taxon>Agaricales</taxon>
        <taxon>Marasmiineae</taxon>
        <taxon>Omphalotaceae</taxon>
        <taxon>Marasmiellus</taxon>
    </lineage>
</organism>
<comment type="caution">
    <text evidence="7">The sequence shown here is derived from an EMBL/GenBank/DDBJ whole genome shotgun (WGS) entry which is preliminary data.</text>
</comment>
<keyword evidence="3" id="KW-0378">Hydrolase</keyword>
<comment type="similarity">
    <text evidence="1">Belongs to the SurE nucleotidase family.</text>
</comment>
<dbReference type="PANTHER" id="PTHR30457:SF0">
    <property type="entry name" value="PHOSPHATASE, PUTATIVE (AFU_ORTHOLOGUE AFUA_4G01070)-RELATED"/>
    <property type="match status" value="1"/>
</dbReference>
<evidence type="ECO:0000256" key="2">
    <source>
        <dbReference type="ARBA" id="ARBA00022723"/>
    </source>
</evidence>